<keyword evidence="2" id="KW-0479">Metal-binding</keyword>
<dbReference type="InterPro" id="IPR051013">
    <property type="entry name" value="MBL_superfamily_lactonases"/>
</dbReference>
<dbReference type="EMBL" id="FAXA01000194">
    <property type="protein sequence ID" value="CUV02155.1"/>
    <property type="molecule type" value="Genomic_DNA"/>
</dbReference>
<dbReference type="PANTHER" id="PTHR42978">
    <property type="entry name" value="QUORUM-QUENCHING LACTONASE YTNP-RELATED-RELATED"/>
    <property type="match status" value="1"/>
</dbReference>
<evidence type="ECO:0000256" key="4">
    <source>
        <dbReference type="ARBA" id="ARBA00022833"/>
    </source>
</evidence>
<evidence type="ECO:0000256" key="3">
    <source>
        <dbReference type="ARBA" id="ARBA00022801"/>
    </source>
</evidence>
<accession>A0A160VA19</accession>
<sequence>MPKHIANVGDVELISLNDNLPIRSPFVAFPHTTIEQWNEYPELMADHENGYHRWGSLAIHSSGKLILVDTGMQGEGCYLLDDMKRKGIDREAVDIVVFTHVHPDHVGWNYTDGKPNFPNARFLVPQKDWDYWTKPENINTVEYVVPQVLPLKENGVMDLIDGVYEITPELTTYPTPGHTPGHTSIRVTSKGEHAFILGDVAHSPIQAHYTDWCPEFDITPDMARSTRHAVIDMLEAEGTLVSAGHFPDPGFGRFVRGEERRFWRGL</sequence>
<proteinExistence type="inferred from homology"/>
<dbReference type="CDD" id="cd16277">
    <property type="entry name" value="metallo-hydrolase-like_MBL-fold"/>
    <property type="match status" value="1"/>
</dbReference>
<evidence type="ECO:0000256" key="1">
    <source>
        <dbReference type="ARBA" id="ARBA00007749"/>
    </source>
</evidence>
<name>A0A160VA19_9ZZZZ</name>
<protein>
    <submittedName>
        <fullName evidence="6">Beta-lactamase-like</fullName>
    </submittedName>
</protein>
<evidence type="ECO:0000259" key="5">
    <source>
        <dbReference type="SMART" id="SM00849"/>
    </source>
</evidence>
<dbReference type="GO" id="GO:0046872">
    <property type="term" value="F:metal ion binding"/>
    <property type="evidence" value="ECO:0007669"/>
    <property type="project" value="UniProtKB-KW"/>
</dbReference>
<gene>
    <name evidence="6" type="ORF">MGWOODY_Clf844</name>
</gene>
<keyword evidence="4" id="KW-0862">Zinc</keyword>
<dbReference type="SMART" id="SM00849">
    <property type="entry name" value="Lactamase_B"/>
    <property type="match status" value="1"/>
</dbReference>
<dbReference type="GO" id="GO:0016787">
    <property type="term" value="F:hydrolase activity"/>
    <property type="evidence" value="ECO:0007669"/>
    <property type="project" value="UniProtKB-KW"/>
</dbReference>
<feature type="domain" description="Metallo-beta-lactamase" evidence="5">
    <location>
        <begin position="52"/>
        <end position="245"/>
    </location>
</feature>
<evidence type="ECO:0000313" key="6">
    <source>
        <dbReference type="EMBL" id="CUV02155.1"/>
    </source>
</evidence>
<dbReference type="InterPro" id="IPR001279">
    <property type="entry name" value="Metallo-B-lactamas"/>
</dbReference>
<evidence type="ECO:0000256" key="2">
    <source>
        <dbReference type="ARBA" id="ARBA00022723"/>
    </source>
</evidence>
<comment type="similarity">
    <text evidence="1">Belongs to the metallo-beta-lactamase superfamily.</text>
</comment>
<keyword evidence="3" id="KW-0378">Hydrolase</keyword>
<dbReference type="Pfam" id="PF00753">
    <property type="entry name" value="Lactamase_B"/>
    <property type="match status" value="1"/>
</dbReference>
<dbReference type="PANTHER" id="PTHR42978:SF6">
    <property type="entry name" value="QUORUM-QUENCHING LACTONASE YTNP-RELATED"/>
    <property type="match status" value="1"/>
</dbReference>
<dbReference type="Gene3D" id="3.60.15.10">
    <property type="entry name" value="Ribonuclease Z/Hydroxyacylglutathione hydrolase-like"/>
    <property type="match status" value="1"/>
</dbReference>
<reference evidence="6" key="1">
    <citation type="submission" date="2015-10" db="EMBL/GenBank/DDBJ databases">
        <authorList>
            <person name="Gilbert D.G."/>
        </authorList>
    </citation>
    <scope>NUCLEOTIDE SEQUENCE</scope>
</reference>
<dbReference type="InterPro" id="IPR036866">
    <property type="entry name" value="RibonucZ/Hydroxyglut_hydro"/>
</dbReference>
<dbReference type="AlphaFoldDB" id="A0A160VA19"/>
<dbReference type="SUPFAM" id="SSF56281">
    <property type="entry name" value="Metallo-hydrolase/oxidoreductase"/>
    <property type="match status" value="1"/>
</dbReference>
<organism evidence="6">
    <name type="scientific">hydrothermal vent metagenome</name>
    <dbReference type="NCBI Taxonomy" id="652676"/>
    <lineage>
        <taxon>unclassified sequences</taxon>
        <taxon>metagenomes</taxon>
        <taxon>ecological metagenomes</taxon>
    </lineage>
</organism>